<protein>
    <submittedName>
        <fullName evidence="1">Uncharacterized protein</fullName>
    </submittedName>
</protein>
<dbReference type="EMBL" id="GBXM01051206">
    <property type="protein sequence ID" value="JAH57371.1"/>
    <property type="molecule type" value="Transcribed_RNA"/>
</dbReference>
<evidence type="ECO:0000313" key="1">
    <source>
        <dbReference type="EMBL" id="JAH57371.1"/>
    </source>
</evidence>
<sequence>MSECESCVCDVCASVCE</sequence>
<reference evidence="1" key="2">
    <citation type="journal article" date="2015" name="Fish Shellfish Immunol.">
        <title>Early steps in the European eel (Anguilla anguilla)-Vibrio vulnificus interaction in the gills: Role of the RtxA13 toxin.</title>
        <authorList>
            <person name="Callol A."/>
            <person name="Pajuelo D."/>
            <person name="Ebbesson L."/>
            <person name="Teles M."/>
            <person name="MacKenzie S."/>
            <person name="Amaro C."/>
        </authorList>
    </citation>
    <scope>NUCLEOTIDE SEQUENCE</scope>
</reference>
<name>A0A0E9TUY5_ANGAN</name>
<dbReference type="AlphaFoldDB" id="A0A0E9TUY5"/>
<reference evidence="1" key="1">
    <citation type="submission" date="2014-11" db="EMBL/GenBank/DDBJ databases">
        <authorList>
            <person name="Amaro Gonzalez C."/>
        </authorList>
    </citation>
    <scope>NUCLEOTIDE SEQUENCE</scope>
</reference>
<accession>A0A0E9TUY5</accession>
<proteinExistence type="predicted"/>
<organism evidence="1">
    <name type="scientific">Anguilla anguilla</name>
    <name type="common">European freshwater eel</name>
    <name type="synonym">Muraena anguilla</name>
    <dbReference type="NCBI Taxonomy" id="7936"/>
    <lineage>
        <taxon>Eukaryota</taxon>
        <taxon>Metazoa</taxon>
        <taxon>Chordata</taxon>
        <taxon>Craniata</taxon>
        <taxon>Vertebrata</taxon>
        <taxon>Euteleostomi</taxon>
        <taxon>Actinopterygii</taxon>
        <taxon>Neopterygii</taxon>
        <taxon>Teleostei</taxon>
        <taxon>Anguilliformes</taxon>
        <taxon>Anguillidae</taxon>
        <taxon>Anguilla</taxon>
    </lineage>
</organism>